<dbReference type="EC" id="2.7.7.65" evidence="1"/>
<dbReference type="Proteomes" id="UP000191931">
    <property type="component" value="Unassembled WGS sequence"/>
</dbReference>
<feature type="domain" description="GGDEF" evidence="2">
    <location>
        <begin position="188"/>
        <end position="340"/>
    </location>
</feature>
<dbReference type="InterPro" id="IPR046342">
    <property type="entry name" value="CBS_dom_sf"/>
</dbReference>
<dbReference type="Pfam" id="PF00990">
    <property type="entry name" value="GGDEF"/>
    <property type="match status" value="1"/>
</dbReference>
<dbReference type="OrthoDB" id="9777298at2"/>
<dbReference type="PANTHER" id="PTHR45138">
    <property type="entry name" value="REGULATORY COMPONENTS OF SENSORY TRANSDUCTION SYSTEM"/>
    <property type="match status" value="1"/>
</dbReference>
<proteinExistence type="predicted"/>
<gene>
    <name evidence="3" type="ORF">MTBBW1_750012</name>
</gene>
<dbReference type="GO" id="GO:0005886">
    <property type="term" value="C:plasma membrane"/>
    <property type="evidence" value="ECO:0007669"/>
    <property type="project" value="TreeGrafter"/>
</dbReference>
<dbReference type="AlphaFoldDB" id="A0A1W1HJ14"/>
<dbReference type="SMART" id="SM00267">
    <property type="entry name" value="GGDEF"/>
    <property type="match status" value="1"/>
</dbReference>
<dbReference type="GO" id="GO:0052621">
    <property type="term" value="F:diguanylate cyclase activity"/>
    <property type="evidence" value="ECO:0007669"/>
    <property type="project" value="UniProtKB-EC"/>
</dbReference>
<dbReference type="SUPFAM" id="SSF55073">
    <property type="entry name" value="Nucleotide cyclase"/>
    <property type="match status" value="1"/>
</dbReference>
<dbReference type="SUPFAM" id="SSF54631">
    <property type="entry name" value="CBS-domain pair"/>
    <property type="match status" value="1"/>
</dbReference>
<reference evidence="3 4" key="1">
    <citation type="submission" date="2017-03" db="EMBL/GenBank/DDBJ databases">
        <authorList>
            <person name="Afonso C.L."/>
            <person name="Miller P.J."/>
            <person name="Scott M.A."/>
            <person name="Spackman E."/>
            <person name="Goraichik I."/>
            <person name="Dimitrov K.M."/>
            <person name="Suarez D.L."/>
            <person name="Swayne D.E."/>
        </authorList>
    </citation>
    <scope>NUCLEOTIDE SEQUENCE [LARGE SCALE GENOMIC DNA]</scope>
    <source>
        <strain evidence="3">PRJEB14757</strain>
    </source>
</reference>
<name>A0A1W1HJ14_9BACT</name>
<dbReference type="GO" id="GO:0043709">
    <property type="term" value="P:cell adhesion involved in single-species biofilm formation"/>
    <property type="evidence" value="ECO:0007669"/>
    <property type="project" value="TreeGrafter"/>
</dbReference>
<sequence>MQLQYMHIETLTKQDQRHDSIKDRDLIRNKIEYIPPVSSSCNAMSLFDKFRQEDKHTFFPVVNRYEEPLGIIKETAFKKFLFHKFGRQLLENPAFGKDLNGFLTRIPVADIHSSVEKMLEVYAQFNSNEGILIVDNHKYVGFIRPQSLLKIINEKNLSFARNQNPLTKLPGNTMIHEYFSRALVDTSSSYLLVYFDFDNFKPFNDTYGFRNGDRLILMFSELLKDAEIYENRFAGHIGGDDFFLGIKGGNIKHVCIEMKQMTEKFRLGAESFYDTEAIKNGYILANNRDGKKQKIPLVSISTAILELPSQVDRFCSIEEAANIIAKLKKKAKNSSSGFCVENIMKYITNNHCSLLDSITNDLAKPSWSNPKGRSHDHKNNLGYFHGKNEILSIG</sequence>
<dbReference type="NCBIfam" id="TIGR00254">
    <property type="entry name" value="GGDEF"/>
    <property type="match status" value="1"/>
</dbReference>
<dbReference type="InterPro" id="IPR000160">
    <property type="entry name" value="GGDEF_dom"/>
</dbReference>
<dbReference type="PROSITE" id="PS50887">
    <property type="entry name" value="GGDEF"/>
    <property type="match status" value="1"/>
</dbReference>
<organism evidence="3 4">
    <name type="scientific">Desulfamplus magnetovallimortis</name>
    <dbReference type="NCBI Taxonomy" id="1246637"/>
    <lineage>
        <taxon>Bacteria</taxon>
        <taxon>Pseudomonadati</taxon>
        <taxon>Thermodesulfobacteriota</taxon>
        <taxon>Desulfobacteria</taxon>
        <taxon>Desulfobacterales</taxon>
        <taxon>Desulfobacteraceae</taxon>
        <taxon>Desulfamplus</taxon>
    </lineage>
</organism>
<dbReference type="InterPro" id="IPR029787">
    <property type="entry name" value="Nucleotide_cyclase"/>
</dbReference>
<evidence type="ECO:0000259" key="2">
    <source>
        <dbReference type="PROSITE" id="PS50887"/>
    </source>
</evidence>
<dbReference type="STRING" id="1246637.MTBBW1_750012"/>
<dbReference type="EMBL" id="FWEV01000320">
    <property type="protein sequence ID" value="SLM32491.1"/>
    <property type="molecule type" value="Genomic_DNA"/>
</dbReference>
<protein>
    <recommendedName>
        <fullName evidence="1">diguanylate cyclase</fullName>
        <ecNumber evidence="1">2.7.7.65</ecNumber>
    </recommendedName>
</protein>
<evidence type="ECO:0000256" key="1">
    <source>
        <dbReference type="ARBA" id="ARBA00012528"/>
    </source>
</evidence>
<accession>A0A1W1HJ14</accession>
<dbReference type="Gene3D" id="3.30.70.270">
    <property type="match status" value="1"/>
</dbReference>
<keyword evidence="4" id="KW-1185">Reference proteome</keyword>
<dbReference type="GO" id="GO:1902201">
    <property type="term" value="P:negative regulation of bacterial-type flagellum-dependent cell motility"/>
    <property type="evidence" value="ECO:0007669"/>
    <property type="project" value="TreeGrafter"/>
</dbReference>
<evidence type="ECO:0000313" key="4">
    <source>
        <dbReference type="Proteomes" id="UP000191931"/>
    </source>
</evidence>
<evidence type="ECO:0000313" key="3">
    <source>
        <dbReference type="EMBL" id="SLM32491.1"/>
    </source>
</evidence>
<dbReference type="InterPro" id="IPR050469">
    <property type="entry name" value="Diguanylate_Cyclase"/>
</dbReference>
<dbReference type="InterPro" id="IPR043128">
    <property type="entry name" value="Rev_trsase/Diguanyl_cyclase"/>
</dbReference>
<dbReference type="PANTHER" id="PTHR45138:SF25">
    <property type="entry name" value="GGDEF DOMAIN PROTEIN"/>
    <property type="match status" value="1"/>
</dbReference>